<proteinExistence type="predicted"/>
<gene>
    <name evidence="1" type="ORF">ENH14_03325</name>
</gene>
<organism evidence="1">
    <name type="scientific">candidate division WOR-3 bacterium</name>
    <dbReference type="NCBI Taxonomy" id="2052148"/>
    <lineage>
        <taxon>Bacteria</taxon>
        <taxon>Bacteria division WOR-3</taxon>
    </lineage>
</organism>
<reference evidence="1" key="1">
    <citation type="journal article" date="2020" name="mSystems">
        <title>Genome- and Community-Level Interaction Insights into Carbon Utilization and Element Cycling Functions of Hydrothermarchaeota in Hydrothermal Sediment.</title>
        <authorList>
            <person name="Zhou Z."/>
            <person name="Liu Y."/>
            <person name="Xu W."/>
            <person name="Pan J."/>
            <person name="Luo Z.H."/>
            <person name="Li M."/>
        </authorList>
    </citation>
    <scope>NUCLEOTIDE SEQUENCE [LARGE SCALE GENOMIC DNA]</scope>
    <source>
        <strain evidence="1">HyVt-28</strain>
    </source>
</reference>
<protein>
    <submittedName>
        <fullName evidence="1">Uncharacterized protein</fullName>
    </submittedName>
</protein>
<accession>A0A7V0LUP2</accession>
<dbReference type="Proteomes" id="UP000886381">
    <property type="component" value="Unassembled WGS sequence"/>
</dbReference>
<dbReference type="AlphaFoldDB" id="A0A7V0LUP2"/>
<comment type="caution">
    <text evidence="1">The sequence shown here is derived from an EMBL/GenBank/DDBJ whole genome shotgun (WGS) entry which is preliminary data.</text>
</comment>
<evidence type="ECO:0000313" key="1">
    <source>
        <dbReference type="EMBL" id="HDL60468.1"/>
    </source>
</evidence>
<sequence>MRKLIPFLIFFTFCAPRRTILRKNEARLYLQKSISLINSLSNVEGQGIGDFESANLDIRSKFTFKINSDSLWFHIIHPVYGFQKDINLSTFKTLLQEASKNLVIEDCYRLNDGRIVVIGTLEGKPVKIVLRDEYILSFSIKDTTLVFGEYTDLGEFSFPEYIHGIVNGIKFDLKFTEIRRFKDD</sequence>
<dbReference type="EMBL" id="DRDR01000142">
    <property type="protein sequence ID" value="HDL60468.1"/>
    <property type="molecule type" value="Genomic_DNA"/>
</dbReference>
<name>A0A7V0LUP2_UNCW3</name>